<dbReference type="EMBL" id="JAGKQM010000014">
    <property type="protein sequence ID" value="KAH0882710.1"/>
    <property type="molecule type" value="Genomic_DNA"/>
</dbReference>
<dbReference type="SUPFAM" id="SSF51735">
    <property type="entry name" value="NAD(P)-binding Rossmann-fold domains"/>
    <property type="match status" value="1"/>
</dbReference>
<dbReference type="PANTHER" id="PTHR14194">
    <property type="entry name" value="NITROGEN METABOLIC REGULATION PROTEIN NMR-RELATED"/>
    <property type="match status" value="1"/>
</dbReference>
<dbReference type="PANTHER" id="PTHR14194:SF86">
    <property type="entry name" value="OS05G0110300 PROTEIN"/>
    <property type="match status" value="1"/>
</dbReference>
<organism evidence="2 3">
    <name type="scientific">Brassica napus</name>
    <name type="common">Rape</name>
    <dbReference type="NCBI Taxonomy" id="3708"/>
    <lineage>
        <taxon>Eukaryota</taxon>
        <taxon>Viridiplantae</taxon>
        <taxon>Streptophyta</taxon>
        <taxon>Embryophyta</taxon>
        <taxon>Tracheophyta</taxon>
        <taxon>Spermatophyta</taxon>
        <taxon>Magnoliopsida</taxon>
        <taxon>eudicotyledons</taxon>
        <taxon>Gunneridae</taxon>
        <taxon>Pentapetalae</taxon>
        <taxon>rosids</taxon>
        <taxon>malvids</taxon>
        <taxon>Brassicales</taxon>
        <taxon>Brassicaceae</taxon>
        <taxon>Brassiceae</taxon>
        <taxon>Brassica</taxon>
    </lineage>
</organism>
<dbReference type="Gene3D" id="3.40.50.720">
    <property type="entry name" value="NAD(P)-binding Rossmann-like Domain"/>
    <property type="match status" value="1"/>
</dbReference>
<dbReference type="InterPro" id="IPR044163">
    <property type="entry name" value="SARED1-like"/>
</dbReference>
<evidence type="ECO:0000313" key="3">
    <source>
        <dbReference type="Proteomes" id="UP000824890"/>
    </source>
</evidence>
<accession>A0ABQ7ZR36</accession>
<dbReference type="InterPro" id="IPR036291">
    <property type="entry name" value="NAD(P)-bd_dom_sf"/>
</dbReference>
<dbReference type="Pfam" id="PF13460">
    <property type="entry name" value="NAD_binding_10"/>
    <property type="match status" value="1"/>
</dbReference>
<dbReference type="CDD" id="cd05243">
    <property type="entry name" value="SDR_a5"/>
    <property type="match status" value="1"/>
</dbReference>
<evidence type="ECO:0000313" key="2">
    <source>
        <dbReference type="EMBL" id="KAH0882710.1"/>
    </source>
</evidence>
<dbReference type="InterPro" id="IPR016040">
    <property type="entry name" value="NAD(P)-bd_dom"/>
</dbReference>
<keyword evidence="3" id="KW-1185">Reference proteome</keyword>
<reference evidence="2 3" key="1">
    <citation type="submission" date="2021-05" db="EMBL/GenBank/DDBJ databases">
        <title>Genome Assembly of Synthetic Allotetraploid Brassica napus Reveals Homoeologous Exchanges between Subgenomes.</title>
        <authorList>
            <person name="Davis J.T."/>
        </authorList>
    </citation>
    <scope>NUCLEOTIDE SEQUENCE [LARGE SCALE GENOMIC DNA]</scope>
    <source>
        <strain evidence="3">cv. Da-Ae</strain>
        <tissue evidence="2">Seedling</tissue>
    </source>
</reference>
<gene>
    <name evidence="2" type="ORF">HID58_058806</name>
</gene>
<name>A0ABQ7ZR36_BRANA</name>
<feature type="domain" description="NAD(P)-binding" evidence="1">
    <location>
        <begin position="82"/>
        <end position="267"/>
    </location>
</feature>
<evidence type="ECO:0000259" key="1">
    <source>
        <dbReference type="Pfam" id="PF13460"/>
    </source>
</evidence>
<comment type="caution">
    <text evidence="2">The sequence shown here is derived from an EMBL/GenBank/DDBJ whole genome shotgun (WGS) entry which is preliminary data.</text>
</comment>
<sequence>MATTTFFRPLLPSNSFKPRARAVHSPFVSVPRSSLPSSSSSSLQLCSLVLDDRRKSNGKLKKLFVIVSSAATTEPLTLLVTGAGGRTGQIVYKKLKERSDEFVAKGLVRTKESKEKIGGEDEAFIGDIRDPSAIALLFKGKGGRPEFYFDEGAYPEQVDWIGQNNQIDAAKAAGVKQIVLVRSMGGTNINHPLNNIGNANILVWKRKAEQYLADSGIPYAIIRAGGLQDKEGGIRELLVGKDDELLETETRTIARADVAEVCIQALQLEEARFKALDLVSKPEGTSTPTKDFKALFA</sequence>
<protein>
    <recommendedName>
        <fullName evidence="1">NAD(P)-binding domain-containing protein</fullName>
    </recommendedName>
</protein>
<proteinExistence type="predicted"/>
<dbReference type="Proteomes" id="UP000824890">
    <property type="component" value="Unassembled WGS sequence"/>
</dbReference>